<keyword evidence="1" id="KW-0479">Metal-binding</keyword>
<keyword evidence="3" id="KW-0411">Iron-sulfur</keyword>
<evidence type="ECO:0000256" key="4">
    <source>
        <dbReference type="SAM" id="MobiDB-lite"/>
    </source>
</evidence>
<proteinExistence type="predicted"/>
<sequence>MKGKKDYQMHLMFYNWEKIVGPQIAMHVKPVRMDFRTLFLNADSPAWSTQLKYMERELIDKINGFVATELVTSIRYTNFIIKEKQIKKDTNDGENEPVIINPEGCDIEKAASACGSIKDEDVRKAAERAFAKKEATDRDKRKKGCHVCADCGVLCPPGKSVCGICERKRREKEKEAIRRAILKKPWCSYAELYESFHCSPQAAMEQRLELIRSLSRRVKVGDETSEDARKIVMLKTLLPPEKLTEEKIHEVLGRMSANLIYDPDAFKKKKKPEGRRFTPRKYERKRKE</sequence>
<dbReference type="STRING" id="1123243.SAMN02745190_01705"/>
<organism evidence="5 6">
    <name type="scientific">Schwartzia succinivorans DSM 10502</name>
    <dbReference type="NCBI Taxonomy" id="1123243"/>
    <lineage>
        <taxon>Bacteria</taxon>
        <taxon>Bacillati</taxon>
        <taxon>Bacillota</taxon>
        <taxon>Negativicutes</taxon>
        <taxon>Selenomonadales</taxon>
        <taxon>Selenomonadaceae</taxon>
        <taxon>Schwartzia</taxon>
    </lineage>
</organism>
<dbReference type="InterPro" id="IPR017900">
    <property type="entry name" value="4Fe4S_Fe_S_CS"/>
</dbReference>
<dbReference type="Pfam" id="PF05258">
    <property type="entry name" value="DciA"/>
    <property type="match status" value="1"/>
</dbReference>
<dbReference type="EMBL" id="FQUG01000006">
    <property type="protein sequence ID" value="SHF03460.1"/>
    <property type="molecule type" value="Genomic_DNA"/>
</dbReference>
<evidence type="ECO:0000313" key="6">
    <source>
        <dbReference type="Proteomes" id="UP000184404"/>
    </source>
</evidence>
<feature type="compositionally biased region" description="Basic residues" evidence="4">
    <location>
        <begin position="267"/>
        <end position="288"/>
    </location>
</feature>
<protein>
    <recommendedName>
        <fullName evidence="7">DUF721 domain-containing protein</fullName>
    </recommendedName>
</protein>
<evidence type="ECO:0008006" key="7">
    <source>
        <dbReference type="Google" id="ProtNLM"/>
    </source>
</evidence>
<evidence type="ECO:0000256" key="1">
    <source>
        <dbReference type="ARBA" id="ARBA00022723"/>
    </source>
</evidence>
<dbReference type="InterPro" id="IPR007922">
    <property type="entry name" value="DciA-like"/>
</dbReference>
<reference evidence="5 6" key="1">
    <citation type="submission" date="2016-11" db="EMBL/GenBank/DDBJ databases">
        <authorList>
            <person name="Jaros S."/>
            <person name="Januszkiewicz K."/>
            <person name="Wedrychowicz H."/>
        </authorList>
    </citation>
    <scope>NUCLEOTIDE SEQUENCE [LARGE SCALE GENOMIC DNA]</scope>
    <source>
        <strain evidence="5 6">DSM 10502</strain>
    </source>
</reference>
<name>A0A1M4YCJ5_9FIRM</name>
<keyword evidence="2" id="KW-0408">Iron</keyword>
<gene>
    <name evidence="5" type="ORF">SAMN02745190_01705</name>
</gene>
<feature type="region of interest" description="Disordered" evidence="4">
    <location>
        <begin position="266"/>
        <end position="288"/>
    </location>
</feature>
<dbReference type="GO" id="GO:0051536">
    <property type="term" value="F:iron-sulfur cluster binding"/>
    <property type="evidence" value="ECO:0007669"/>
    <property type="project" value="UniProtKB-KW"/>
</dbReference>
<dbReference type="Proteomes" id="UP000184404">
    <property type="component" value="Unassembled WGS sequence"/>
</dbReference>
<evidence type="ECO:0000256" key="3">
    <source>
        <dbReference type="ARBA" id="ARBA00023014"/>
    </source>
</evidence>
<accession>A0A1M4YCJ5</accession>
<dbReference type="AlphaFoldDB" id="A0A1M4YCJ5"/>
<dbReference type="PANTHER" id="PTHR36456:SF1">
    <property type="entry name" value="UPF0232 PROTEIN SCO3875"/>
    <property type="match status" value="1"/>
</dbReference>
<dbReference type="PANTHER" id="PTHR36456">
    <property type="entry name" value="UPF0232 PROTEIN SCO3875"/>
    <property type="match status" value="1"/>
</dbReference>
<dbReference type="GO" id="GO:0046872">
    <property type="term" value="F:metal ion binding"/>
    <property type="evidence" value="ECO:0007669"/>
    <property type="project" value="UniProtKB-KW"/>
</dbReference>
<dbReference type="PROSITE" id="PS00198">
    <property type="entry name" value="4FE4S_FER_1"/>
    <property type="match status" value="1"/>
</dbReference>
<keyword evidence="6" id="KW-1185">Reference proteome</keyword>
<evidence type="ECO:0000313" key="5">
    <source>
        <dbReference type="EMBL" id="SHF03460.1"/>
    </source>
</evidence>
<evidence type="ECO:0000256" key="2">
    <source>
        <dbReference type="ARBA" id="ARBA00023004"/>
    </source>
</evidence>